<dbReference type="AlphaFoldDB" id="A0A371AYR8"/>
<accession>A0A371AYR8</accession>
<protein>
    <submittedName>
        <fullName evidence="13">Cobalt transporter</fullName>
    </submittedName>
</protein>
<dbReference type="GO" id="GO:0015095">
    <property type="term" value="F:magnesium ion transmembrane transporter activity"/>
    <property type="evidence" value="ECO:0007669"/>
    <property type="project" value="TreeGrafter"/>
</dbReference>
<evidence type="ECO:0000256" key="9">
    <source>
        <dbReference type="ARBA" id="ARBA00023136"/>
    </source>
</evidence>
<evidence type="ECO:0000313" key="14">
    <source>
        <dbReference type="Proteomes" id="UP000255036"/>
    </source>
</evidence>
<dbReference type="GO" id="GO:0015087">
    <property type="term" value="F:cobalt ion transmembrane transporter activity"/>
    <property type="evidence" value="ECO:0007669"/>
    <property type="project" value="TreeGrafter"/>
</dbReference>
<proteinExistence type="inferred from homology"/>
<name>A0A371AYR8_9FIRM</name>
<comment type="function">
    <text evidence="11">Mediates influx of magnesium ions. Alternates between open and closed states. Activated by low cytoplasmic Mg(2+) levels. Inactive when cytoplasmic Mg(2+) levels are high.</text>
</comment>
<dbReference type="InterPro" id="IPR045861">
    <property type="entry name" value="CorA_cytoplasmic_dom"/>
</dbReference>
<dbReference type="EMBL" id="QRCT01000012">
    <property type="protein sequence ID" value="RDU24707.1"/>
    <property type="molecule type" value="Genomic_DNA"/>
</dbReference>
<dbReference type="FunFam" id="1.20.58.340:FF:000004">
    <property type="entry name" value="Magnesium transport protein CorA"/>
    <property type="match status" value="1"/>
</dbReference>
<reference evidence="13 14" key="1">
    <citation type="submission" date="2018-07" db="EMBL/GenBank/DDBJ databases">
        <title>Anaerosacharophilus polymeroproducens gen. nov. sp. nov., an anaerobic bacterium isolated from salt field.</title>
        <authorList>
            <person name="Kim W."/>
            <person name="Yang S.-H."/>
            <person name="Oh J."/>
            <person name="Lee J.-H."/>
            <person name="Kwon K.K."/>
        </authorList>
    </citation>
    <scope>NUCLEOTIDE SEQUENCE [LARGE SCALE GENOMIC DNA]</scope>
    <source>
        <strain evidence="13 14">MCWD5</strain>
    </source>
</reference>
<keyword evidence="4" id="KW-1003">Cell membrane</keyword>
<evidence type="ECO:0000256" key="6">
    <source>
        <dbReference type="ARBA" id="ARBA00022842"/>
    </source>
</evidence>
<evidence type="ECO:0000256" key="12">
    <source>
        <dbReference type="SAM" id="Phobius"/>
    </source>
</evidence>
<evidence type="ECO:0000256" key="8">
    <source>
        <dbReference type="ARBA" id="ARBA00023065"/>
    </source>
</evidence>
<dbReference type="Gene3D" id="1.20.58.340">
    <property type="entry name" value="Magnesium transport protein CorA, transmembrane region"/>
    <property type="match status" value="2"/>
</dbReference>
<dbReference type="InterPro" id="IPR002523">
    <property type="entry name" value="MgTranspt_CorA/ZnTranspt_ZntB"/>
</dbReference>
<evidence type="ECO:0000256" key="10">
    <source>
        <dbReference type="ARBA" id="ARBA00034269"/>
    </source>
</evidence>
<dbReference type="GO" id="GO:0050897">
    <property type="term" value="F:cobalt ion binding"/>
    <property type="evidence" value="ECO:0007669"/>
    <property type="project" value="TreeGrafter"/>
</dbReference>
<comment type="catalytic activity">
    <reaction evidence="10">
        <text>Mg(2+)(in) = Mg(2+)(out)</text>
        <dbReference type="Rhea" id="RHEA:29827"/>
        <dbReference type="ChEBI" id="CHEBI:18420"/>
    </reaction>
</comment>
<evidence type="ECO:0000256" key="3">
    <source>
        <dbReference type="ARBA" id="ARBA00022448"/>
    </source>
</evidence>
<dbReference type="PANTHER" id="PTHR46494">
    <property type="entry name" value="CORA FAMILY METAL ION TRANSPORTER (EUROFUNG)"/>
    <property type="match status" value="1"/>
</dbReference>
<comment type="similarity">
    <text evidence="2">Belongs to the CorA metal ion transporter (MIT) (TC 1.A.35) family.</text>
</comment>
<feature type="transmembrane region" description="Helical" evidence="12">
    <location>
        <begin position="297"/>
        <end position="317"/>
    </location>
</feature>
<keyword evidence="7 12" id="KW-1133">Transmembrane helix</keyword>
<feature type="transmembrane region" description="Helical" evidence="12">
    <location>
        <begin position="265"/>
        <end position="285"/>
    </location>
</feature>
<evidence type="ECO:0000256" key="4">
    <source>
        <dbReference type="ARBA" id="ARBA00022475"/>
    </source>
</evidence>
<evidence type="ECO:0000256" key="7">
    <source>
        <dbReference type="ARBA" id="ARBA00022989"/>
    </source>
</evidence>
<keyword evidence="6" id="KW-0460">Magnesium</keyword>
<evidence type="ECO:0000313" key="13">
    <source>
        <dbReference type="EMBL" id="RDU24707.1"/>
    </source>
</evidence>
<dbReference type="SUPFAM" id="SSF143865">
    <property type="entry name" value="CorA soluble domain-like"/>
    <property type="match status" value="1"/>
</dbReference>
<evidence type="ECO:0000256" key="2">
    <source>
        <dbReference type="ARBA" id="ARBA00009765"/>
    </source>
</evidence>
<dbReference type="SUPFAM" id="SSF144083">
    <property type="entry name" value="Magnesium transport protein CorA, transmembrane region"/>
    <property type="match status" value="1"/>
</dbReference>
<keyword evidence="14" id="KW-1185">Reference proteome</keyword>
<keyword evidence="9 12" id="KW-0472">Membrane</keyword>
<keyword evidence="8" id="KW-0406">Ion transport</keyword>
<sequence length="323" mass="38271">MKCTSIPGIGIIVQWKEGVKMYFIIQDGMIEEVEESEWKKSEDAIGIFTVEEWKKQLELNNNHYFNQQHDSVHFCKLECHAEYLYGTLCILDKVNLKKSTGFAFYIQEGRIIFIDDTGFVSASVENIAKIRKRREYSMERFLYDFLLLLIENDLQHLITLEREISKIEEEVLIRKSENFNGRMSIIKKEIARLYRYYSQLSDVGEGLTENENDYFAKNDITTFKVFTDRVTRLRSEALVLREYAMQVQDVYQSEISIRQNDVMKVLTIVTTIFLPLTLIVGWYGMNFKYMPELKWEYGYPVVILLCITVVMIGIWIFKNKKFW</sequence>
<organism evidence="13 14">
    <name type="scientific">Anaerosacchariphilus polymeriproducens</name>
    <dbReference type="NCBI Taxonomy" id="1812858"/>
    <lineage>
        <taxon>Bacteria</taxon>
        <taxon>Bacillati</taxon>
        <taxon>Bacillota</taxon>
        <taxon>Clostridia</taxon>
        <taxon>Lachnospirales</taxon>
        <taxon>Lachnospiraceae</taxon>
        <taxon>Anaerosacchariphilus</taxon>
    </lineage>
</organism>
<dbReference type="PANTHER" id="PTHR46494:SF1">
    <property type="entry name" value="CORA FAMILY METAL ION TRANSPORTER (EUROFUNG)"/>
    <property type="match status" value="1"/>
</dbReference>
<dbReference type="Proteomes" id="UP000255036">
    <property type="component" value="Unassembled WGS sequence"/>
</dbReference>
<keyword evidence="3" id="KW-0813">Transport</keyword>
<evidence type="ECO:0000256" key="1">
    <source>
        <dbReference type="ARBA" id="ARBA00004651"/>
    </source>
</evidence>
<dbReference type="GO" id="GO:0005886">
    <property type="term" value="C:plasma membrane"/>
    <property type="evidence" value="ECO:0007669"/>
    <property type="project" value="UniProtKB-SubCell"/>
</dbReference>
<evidence type="ECO:0000256" key="5">
    <source>
        <dbReference type="ARBA" id="ARBA00022692"/>
    </source>
</evidence>
<dbReference type="CDD" id="cd12826">
    <property type="entry name" value="EcCorA_ZntB-like_u1"/>
    <property type="match status" value="1"/>
</dbReference>
<comment type="subcellular location">
    <subcellularLocation>
        <location evidence="1">Cell membrane</location>
        <topology evidence="1">Multi-pass membrane protein</topology>
    </subcellularLocation>
</comment>
<keyword evidence="5 12" id="KW-0812">Transmembrane</keyword>
<dbReference type="Pfam" id="PF01544">
    <property type="entry name" value="CorA"/>
    <property type="match status" value="1"/>
</dbReference>
<dbReference type="GO" id="GO:0000287">
    <property type="term" value="F:magnesium ion binding"/>
    <property type="evidence" value="ECO:0007669"/>
    <property type="project" value="TreeGrafter"/>
</dbReference>
<dbReference type="InterPro" id="IPR045863">
    <property type="entry name" value="CorA_TM1_TM2"/>
</dbReference>
<comment type="caution">
    <text evidence="13">The sequence shown here is derived from an EMBL/GenBank/DDBJ whole genome shotgun (WGS) entry which is preliminary data.</text>
</comment>
<evidence type="ECO:0000256" key="11">
    <source>
        <dbReference type="ARBA" id="ARBA00045497"/>
    </source>
</evidence>
<gene>
    <name evidence="13" type="ORF">DWV06_04355</name>
</gene>